<keyword evidence="3" id="KW-0862">Zinc</keyword>
<dbReference type="PROSITE" id="PS51891">
    <property type="entry name" value="CENP_V_GFA"/>
    <property type="match status" value="2"/>
</dbReference>
<evidence type="ECO:0000256" key="4">
    <source>
        <dbReference type="ARBA" id="ARBA00023004"/>
    </source>
</evidence>
<sequence length="293" mass="32345">MVTTETEPLRTYRGNCHCGAFVYEAELPEIKSVFECNCSICHKKGYLWVFPGEAGDFRVVKGTDDVLTGYKFGPKKLVHKFCPRCATPVMGQFPDGPPGKQRALNVRAMQGVDTWDLEKTPFDGAALGDKHVPPEYKGALPVAFEGSKLYTGSCHCGAVGVALTSKPLDETFDEQTTECNCSICGRNGYYWVHPESERVVLSGDDANIGHYSFARNMVDKTFCRTCGVCLTSEHKPMSEERTAALSALDRGIEKYVREHHLVNMRVLQGVDLGGMKPPRRNNGATEPPPYVNP</sequence>
<accession>A0A2K3QQK3</accession>
<evidence type="ECO:0000313" key="9">
    <source>
        <dbReference type="EMBL" id="PNY29805.1"/>
    </source>
</evidence>
<feature type="domain" description="Cytochrome c" evidence="7">
    <location>
        <begin position="25"/>
        <end position="120"/>
    </location>
</feature>
<dbReference type="PANTHER" id="PTHR28620">
    <property type="entry name" value="CENTROMERE PROTEIN V"/>
    <property type="match status" value="1"/>
</dbReference>
<dbReference type="GO" id="GO:0046872">
    <property type="term" value="F:metal ion binding"/>
    <property type="evidence" value="ECO:0007669"/>
    <property type="project" value="UniProtKB-KW"/>
</dbReference>
<evidence type="ECO:0000256" key="6">
    <source>
        <dbReference type="SAM" id="MobiDB-lite"/>
    </source>
</evidence>
<evidence type="ECO:0000259" key="8">
    <source>
        <dbReference type="PROSITE" id="PS51891"/>
    </source>
</evidence>
<dbReference type="AlphaFoldDB" id="A0A2K3QQK3"/>
<dbReference type="GO" id="GO:0009055">
    <property type="term" value="F:electron transfer activity"/>
    <property type="evidence" value="ECO:0007669"/>
    <property type="project" value="InterPro"/>
</dbReference>
<dbReference type="GO" id="GO:0020037">
    <property type="term" value="F:heme binding"/>
    <property type="evidence" value="ECO:0007669"/>
    <property type="project" value="InterPro"/>
</dbReference>
<dbReference type="InterPro" id="IPR052355">
    <property type="entry name" value="CENP-V-like"/>
</dbReference>
<name>A0A2K3QQK3_9HYPO</name>
<feature type="region of interest" description="Disordered" evidence="6">
    <location>
        <begin position="272"/>
        <end position="293"/>
    </location>
</feature>
<dbReference type="InterPro" id="IPR006913">
    <property type="entry name" value="CENP-V/GFA"/>
</dbReference>
<dbReference type="PROSITE" id="PS51007">
    <property type="entry name" value="CYTC"/>
    <property type="match status" value="1"/>
</dbReference>
<dbReference type="EMBL" id="NRSZ01000051">
    <property type="protein sequence ID" value="PNY29805.1"/>
    <property type="molecule type" value="Genomic_DNA"/>
</dbReference>
<keyword evidence="5" id="KW-0349">Heme</keyword>
<proteinExistence type="inferred from homology"/>
<keyword evidence="10" id="KW-1185">Reference proteome</keyword>
<dbReference type="InterPro" id="IPR011057">
    <property type="entry name" value="Mss4-like_sf"/>
</dbReference>
<dbReference type="Pfam" id="PF04828">
    <property type="entry name" value="GFA"/>
    <property type="match status" value="2"/>
</dbReference>
<dbReference type="GO" id="GO:0016846">
    <property type="term" value="F:carbon-sulfur lyase activity"/>
    <property type="evidence" value="ECO:0007669"/>
    <property type="project" value="InterPro"/>
</dbReference>
<evidence type="ECO:0000259" key="7">
    <source>
        <dbReference type="PROSITE" id="PS51007"/>
    </source>
</evidence>
<keyword evidence="4 5" id="KW-0408">Iron</keyword>
<evidence type="ECO:0000256" key="3">
    <source>
        <dbReference type="ARBA" id="ARBA00022833"/>
    </source>
</evidence>
<comment type="similarity">
    <text evidence="1">Belongs to the Gfa family.</text>
</comment>
<comment type="caution">
    <text evidence="9">The sequence shown here is derived from an EMBL/GenBank/DDBJ whole genome shotgun (WGS) entry which is preliminary data.</text>
</comment>
<dbReference type="Gene3D" id="2.170.150.70">
    <property type="match status" value="2"/>
</dbReference>
<dbReference type="Proteomes" id="UP000236621">
    <property type="component" value="Unassembled WGS sequence"/>
</dbReference>
<protein>
    <submittedName>
        <fullName evidence="9">Centromere protein V</fullName>
    </submittedName>
</protein>
<organism evidence="9 10">
    <name type="scientific">Tolypocladium capitatum</name>
    <dbReference type="NCBI Taxonomy" id="45235"/>
    <lineage>
        <taxon>Eukaryota</taxon>
        <taxon>Fungi</taxon>
        <taxon>Dikarya</taxon>
        <taxon>Ascomycota</taxon>
        <taxon>Pezizomycotina</taxon>
        <taxon>Sordariomycetes</taxon>
        <taxon>Hypocreomycetidae</taxon>
        <taxon>Hypocreales</taxon>
        <taxon>Ophiocordycipitaceae</taxon>
        <taxon>Tolypocladium</taxon>
    </lineage>
</organism>
<evidence type="ECO:0000256" key="2">
    <source>
        <dbReference type="ARBA" id="ARBA00022723"/>
    </source>
</evidence>
<dbReference type="STRING" id="45235.A0A2K3QQK3"/>
<dbReference type="SUPFAM" id="SSF51316">
    <property type="entry name" value="Mss4-like"/>
    <property type="match status" value="2"/>
</dbReference>
<evidence type="ECO:0000256" key="1">
    <source>
        <dbReference type="ARBA" id="ARBA00005495"/>
    </source>
</evidence>
<keyword evidence="2 5" id="KW-0479">Metal-binding</keyword>
<evidence type="ECO:0000256" key="5">
    <source>
        <dbReference type="PROSITE-ProRule" id="PRU00433"/>
    </source>
</evidence>
<reference evidence="9 10" key="1">
    <citation type="submission" date="2017-08" db="EMBL/GenBank/DDBJ databases">
        <title>Harnessing the power of phylogenomics to disentangle the directionality and signatures of interkingdom host jumping in the parasitic fungal genus Tolypocladium.</title>
        <authorList>
            <person name="Quandt C.A."/>
            <person name="Patterson W."/>
            <person name="Spatafora J.W."/>
        </authorList>
    </citation>
    <scope>NUCLEOTIDE SEQUENCE [LARGE SCALE GENOMIC DNA]</scope>
    <source>
        <strain evidence="9 10">CBS 113982</strain>
    </source>
</reference>
<dbReference type="OrthoDB" id="2993351at2759"/>
<dbReference type="InterPro" id="IPR009056">
    <property type="entry name" value="Cyt_c-like_dom"/>
</dbReference>
<feature type="domain" description="CENP-V/GFA" evidence="8">
    <location>
        <begin position="12"/>
        <end position="123"/>
    </location>
</feature>
<evidence type="ECO:0000313" key="10">
    <source>
        <dbReference type="Proteomes" id="UP000236621"/>
    </source>
</evidence>
<gene>
    <name evidence="9" type="ORF">TCAP_00281</name>
</gene>
<feature type="domain" description="CENP-V/GFA" evidence="8">
    <location>
        <begin position="150"/>
        <end position="291"/>
    </location>
</feature>
<dbReference type="PANTHER" id="PTHR28620:SF1">
    <property type="entry name" value="CENP-V_GFA DOMAIN-CONTAINING PROTEIN"/>
    <property type="match status" value="1"/>
</dbReference>